<dbReference type="EMBL" id="VSRR010118603">
    <property type="protein sequence ID" value="MPC99491.1"/>
    <property type="molecule type" value="Genomic_DNA"/>
</dbReference>
<accession>A0A5B7JNE9</accession>
<name>A0A5B7JNE9_PORTR</name>
<dbReference type="AlphaFoldDB" id="A0A5B7JNE9"/>
<comment type="caution">
    <text evidence="1">The sequence shown here is derived from an EMBL/GenBank/DDBJ whole genome shotgun (WGS) entry which is preliminary data.</text>
</comment>
<dbReference type="Proteomes" id="UP000324222">
    <property type="component" value="Unassembled WGS sequence"/>
</dbReference>
<gene>
    <name evidence="1" type="ORF">E2C01_094907</name>
</gene>
<protein>
    <submittedName>
        <fullName evidence="1">Uncharacterized protein</fullName>
    </submittedName>
</protein>
<organism evidence="1 2">
    <name type="scientific">Portunus trituberculatus</name>
    <name type="common">Swimming crab</name>
    <name type="synonym">Neptunus trituberculatus</name>
    <dbReference type="NCBI Taxonomy" id="210409"/>
    <lineage>
        <taxon>Eukaryota</taxon>
        <taxon>Metazoa</taxon>
        <taxon>Ecdysozoa</taxon>
        <taxon>Arthropoda</taxon>
        <taxon>Crustacea</taxon>
        <taxon>Multicrustacea</taxon>
        <taxon>Malacostraca</taxon>
        <taxon>Eumalacostraca</taxon>
        <taxon>Eucarida</taxon>
        <taxon>Decapoda</taxon>
        <taxon>Pleocyemata</taxon>
        <taxon>Brachyura</taxon>
        <taxon>Eubrachyura</taxon>
        <taxon>Portunoidea</taxon>
        <taxon>Portunidae</taxon>
        <taxon>Portuninae</taxon>
        <taxon>Portunus</taxon>
    </lineage>
</organism>
<proteinExistence type="predicted"/>
<reference evidence="1 2" key="1">
    <citation type="submission" date="2019-05" db="EMBL/GenBank/DDBJ databases">
        <title>Another draft genome of Portunus trituberculatus and its Hox gene families provides insights of decapod evolution.</title>
        <authorList>
            <person name="Jeong J.-H."/>
            <person name="Song I."/>
            <person name="Kim S."/>
            <person name="Choi T."/>
            <person name="Kim D."/>
            <person name="Ryu S."/>
            <person name="Kim W."/>
        </authorList>
    </citation>
    <scope>NUCLEOTIDE SEQUENCE [LARGE SCALE GENOMIC DNA]</scope>
    <source>
        <tissue evidence="1">Muscle</tissue>
    </source>
</reference>
<evidence type="ECO:0000313" key="1">
    <source>
        <dbReference type="EMBL" id="MPC99491.1"/>
    </source>
</evidence>
<evidence type="ECO:0000313" key="2">
    <source>
        <dbReference type="Proteomes" id="UP000324222"/>
    </source>
</evidence>
<keyword evidence="2" id="KW-1185">Reference proteome</keyword>
<sequence>MHIPRHSSSLSLSPIPRSQYILPHAARRCSEGHGSALGRLAISLHRGPQIRLRLPDCCMRLFLRPYYQESVAQRGGGDGAMEGEEEEEEKMEVMLVGGIKEVTFVEKKIWTQQKKEQKEKME</sequence>